<protein>
    <submittedName>
        <fullName evidence="2">Uncharacterized protein</fullName>
    </submittedName>
</protein>
<reference evidence="2 3" key="1">
    <citation type="submission" date="2019-08" db="EMBL/GenBank/DDBJ databases">
        <title>The genome of the soybean aphid Biotype 1, its phylome, world population structure and adaptation to the North American continent.</title>
        <authorList>
            <person name="Giordano R."/>
            <person name="Donthu R.K."/>
            <person name="Hernandez A.G."/>
            <person name="Wright C.L."/>
            <person name="Zimin A.V."/>
        </authorList>
    </citation>
    <scope>NUCLEOTIDE SEQUENCE [LARGE SCALE GENOMIC DNA]</scope>
    <source>
        <tissue evidence="2">Whole aphids</tissue>
    </source>
</reference>
<keyword evidence="3" id="KW-1185">Reference proteome</keyword>
<gene>
    <name evidence="2" type="ORF">AGLY_008636</name>
</gene>
<accession>A0A6G0TLU6</accession>
<dbReference type="EMBL" id="VYZN01000028">
    <property type="protein sequence ID" value="KAE9534546.1"/>
    <property type="molecule type" value="Genomic_DNA"/>
</dbReference>
<keyword evidence="1" id="KW-0472">Membrane</keyword>
<organism evidence="2 3">
    <name type="scientific">Aphis glycines</name>
    <name type="common">Soybean aphid</name>
    <dbReference type="NCBI Taxonomy" id="307491"/>
    <lineage>
        <taxon>Eukaryota</taxon>
        <taxon>Metazoa</taxon>
        <taxon>Ecdysozoa</taxon>
        <taxon>Arthropoda</taxon>
        <taxon>Hexapoda</taxon>
        <taxon>Insecta</taxon>
        <taxon>Pterygota</taxon>
        <taxon>Neoptera</taxon>
        <taxon>Paraneoptera</taxon>
        <taxon>Hemiptera</taxon>
        <taxon>Sternorrhyncha</taxon>
        <taxon>Aphidomorpha</taxon>
        <taxon>Aphidoidea</taxon>
        <taxon>Aphididae</taxon>
        <taxon>Aphidini</taxon>
        <taxon>Aphis</taxon>
        <taxon>Aphis</taxon>
    </lineage>
</organism>
<keyword evidence="1" id="KW-1133">Transmembrane helix</keyword>
<evidence type="ECO:0000313" key="2">
    <source>
        <dbReference type="EMBL" id="KAE9534546.1"/>
    </source>
</evidence>
<feature type="transmembrane region" description="Helical" evidence="1">
    <location>
        <begin position="135"/>
        <end position="153"/>
    </location>
</feature>
<dbReference type="AlphaFoldDB" id="A0A6G0TLU6"/>
<feature type="transmembrane region" description="Helical" evidence="1">
    <location>
        <begin position="159"/>
        <end position="182"/>
    </location>
</feature>
<comment type="caution">
    <text evidence="2">The sequence shown here is derived from an EMBL/GenBank/DDBJ whole genome shotgun (WGS) entry which is preliminary data.</text>
</comment>
<evidence type="ECO:0000256" key="1">
    <source>
        <dbReference type="SAM" id="Phobius"/>
    </source>
</evidence>
<proteinExistence type="predicted"/>
<sequence length="183" mass="21277">MHNHSFNSIKNNNLIYDIWNLNEYKSRLYTFSTYNFSQSHSLITQYTISRALYDIRLRQTDKNVSCIQGRPMKNSINTERSYKSDFCMLKVSIKNSLMSKRKNMKGKVSLSFVLLTRDTRSGTANSANAGIPYTLAPHVVDIIAILLAIRFYFLITLCFIIYLFLLLLLLTHWVCCCFFIAIQ</sequence>
<evidence type="ECO:0000313" key="3">
    <source>
        <dbReference type="Proteomes" id="UP000475862"/>
    </source>
</evidence>
<name>A0A6G0TLU6_APHGL</name>
<dbReference type="Proteomes" id="UP000475862">
    <property type="component" value="Unassembled WGS sequence"/>
</dbReference>
<keyword evidence="1" id="KW-0812">Transmembrane</keyword>